<organism evidence="2 3">
    <name type="scientific">Kandleria vitulina</name>
    <dbReference type="NCBI Taxonomy" id="1630"/>
    <lineage>
        <taxon>Bacteria</taxon>
        <taxon>Bacillati</taxon>
        <taxon>Bacillota</taxon>
        <taxon>Erysipelotrichia</taxon>
        <taxon>Erysipelotrichales</taxon>
        <taxon>Coprobacillaceae</taxon>
        <taxon>Kandleria</taxon>
    </lineage>
</organism>
<accession>A0A1H2VE35</accession>
<dbReference type="PANTHER" id="PTHR34985:SF1">
    <property type="entry name" value="SLR0554 PROTEIN"/>
    <property type="match status" value="1"/>
</dbReference>
<dbReference type="InterPro" id="IPR007936">
    <property type="entry name" value="VapE-like_dom"/>
</dbReference>
<dbReference type="Pfam" id="PF05272">
    <property type="entry name" value="VapE-like_dom"/>
    <property type="match status" value="1"/>
</dbReference>
<evidence type="ECO:0000313" key="3">
    <source>
        <dbReference type="Proteomes" id="UP000182429"/>
    </source>
</evidence>
<protein>
    <submittedName>
        <fullName evidence="2">Virulence-associated protein E</fullName>
    </submittedName>
</protein>
<dbReference type="OrthoDB" id="9763644at2"/>
<evidence type="ECO:0000259" key="1">
    <source>
        <dbReference type="Pfam" id="PF05272"/>
    </source>
</evidence>
<sequence length="634" mass="73879">MIKGYARLNGKFPYDGIDKCKILKNPPVKGDWCAIYDDSVVMIDVDSYDHEGDKKLNEPINGKPKHEAILEYLDEYDYKYNLISNTYTGNVHIIMKKPKDFEIDGNKNNWYCALGIRIEVKVTKIWENMKVNEVERKFVKGSFESKLDELAPGLFPIQKSMTSKKCDFKVINMSEGDGRNNAFSTLAFKLGAILGADHTKEVLTAMNNYVLKSPLDEKEMEVILRDETLEKIGRKPSGKRMNYKQFHEYFSNQGVTIKYNEISNKIDYFNLPTDDYKLLENKPNSMPLHMRDNIRDDLNINITEAEVITQLRHEADLNSYNPVTDYFKSLVGEADESLFNDIYEILGVSDTSKQLLIKKWFVQCVAMAFNDNQEPYGAEGVLILSGKEGLGKTSFFRLITPNVSWFKSQSEPIVLGNKDIILGVLRYWIVELGEIDTTLKRKEGQFKSFLTTSKDSLRRPYGRSEEEIIRRTSFCGTTNKDRFLTNESGYRRFWVVPVKTIDLERLRSFHETRLNDFWLVCYNLYKSGFSYYLSPSELDDLQRDLINTKDLSPCEVDIMSSFDFDCHDWKWWKASEVKKERMDLSRYSAQEIGRKLKEMCEYIPQMKAEPVNKKNPNKGLKYWLPRYRIPEKII</sequence>
<reference evidence="2 3" key="1">
    <citation type="submission" date="2016-10" db="EMBL/GenBank/DDBJ databases">
        <authorList>
            <person name="de Groot N.N."/>
        </authorList>
    </citation>
    <scope>NUCLEOTIDE SEQUENCE [LARGE SCALE GENOMIC DNA]</scope>
    <source>
        <strain evidence="2 3">S3b</strain>
    </source>
</reference>
<gene>
    <name evidence="2" type="ORF">SAMN04487759_1325</name>
</gene>
<dbReference type="EMBL" id="FNNF01000032">
    <property type="protein sequence ID" value="SDW66562.1"/>
    <property type="molecule type" value="Genomic_DNA"/>
</dbReference>
<dbReference type="Proteomes" id="UP000182429">
    <property type="component" value="Unassembled WGS sequence"/>
</dbReference>
<dbReference type="AlphaFoldDB" id="A0A1H2VE35"/>
<dbReference type="PANTHER" id="PTHR34985">
    <property type="entry name" value="SLR0554 PROTEIN"/>
    <property type="match status" value="1"/>
</dbReference>
<proteinExistence type="predicted"/>
<name>A0A1H2VE35_9FIRM</name>
<feature type="domain" description="Virulence-associated protein E-like" evidence="1">
    <location>
        <begin position="342"/>
        <end position="540"/>
    </location>
</feature>
<dbReference type="RefSeq" id="WP_074687014.1">
    <property type="nucleotide sequence ID" value="NZ_FNNF01000032.1"/>
</dbReference>
<evidence type="ECO:0000313" key="2">
    <source>
        <dbReference type="EMBL" id="SDW66562.1"/>
    </source>
</evidence>